<reference evidence="1 2" key="1">
    <citation type="submission" date="2018-06" db="EMBL/GenBank/DDBJ databases">
        <authorList>
            <consortium name="Pathogen Informatics"/>
            <person name="Doyle S."/>
        </authorList>
    </citation>
    <scope>NUCLEOTIDE SEQUENCE [LARGE SCALE GENOMIC DNA]</scope>
    <source>
        <strain evidence="1 2">NCTC7582</strain>
    </source>
</reference>
<name>A0A2X1BX07_9BACI</name>
<gene>
    <name evidence="1" type="ORF">NCTC7582_05199</name>
</gene>
<dbReference type="RefSeq" id="WP_112118910.1">
    <property type="nucleotide sequence ID" value="NZ_UAQE01000007.1"/>
</dbReference>
<evidence type="ECO:0000313" key="2">
    <source>
        <dbReference type="Proteomes" id="UP000251431"/>
    </source>
</evidence>
<proteinExistence type="predicted"/>
<dbReference type="Proteomes" id="UP000251431">
    <property type="component" value="Unassembled WGS sequence"/>
</dbReference>
<dbReference type="AlphaFoldDB" id="A0A2X1BX07"/>
<organism evidence="1 2">
    <name type="scientific">Lysinibacillus capsici</name>
    <dbReference type="NCBI Taxonomy" id="2115968"/>
    <lineage>
        <taxon>Bacteria</taxon>
        <taxon>Bacillati</taxon>
        <taxon>Bacillota</taxon>
        <taxon>Bacilli</taxon>
        <taxon>Bacillales</taxon>
        <taxon>Bacillaceae</taxon>
        <taxon>Lysinibacillus</taxon>
    </lineage>
</organism>
<protein>
    <submittedName>
        <fullName evidence="1">Uncharacterized protein</fullName>
    </submittedName>
</protein>
<dbReference type="EMBL" id="UAQE01000007">
    <property type="protein sequence ID" value="SPU40655.1"/>
    <property type="molecule type" value="Genomic_DNA"/>
</dbReference>
<evidence type="ECO:0000313" key="1">
    <source>
        <dbReference type="EMBL" id="SPU40655.1"/>
    </source>
</evidence>
<accession>A0A2X1BX07</accession>
<sequence length="331" mass="38304">MKKNQLEVFQNFNYSREDGTYSIWDHQNFITELKLPANYKPLVKLNTVLEEMYSWTEQLSKERLTVLKIIGDAVCANEDQLRRYLSSVMSYSATSSHITFLRKKGFVQRYKCYLDTLVDNTGERRDLGNPAPINLGPAGYILLSYLYSGSFFMPPDAWLDRNTDATIQRFVAMNEIRCCFAEKSIAKKWKWYPTIGGQRSYKKPLAVMEIGEDTAEEDSRAWFIFERAQLKQNFLGFFKDRLNLYRHLHENNGNIAIADAPDDGQKIVVLSCSTFNIAKVVHEEIGLHKFPFPVWVLIDEWFDTGDLITQAFAAPQKVGTTFELKRLKLNI</sequence>